<feature type="transmembrane region" description="Helical" evidence="1">
    <location>
        <begin position="340"/>
        <end position="358"/>
    </location>
</feature>
<keyword evidence="1" id="KW-0472">Membrane</keyword>
<proteinExistence type="predicted"/>
<feature type="chain" id="PRO_5045515773" evidence="2">
    <location>
        <begin position="18"/>
        <end position="613"/>
    </location>
</feature>
<evidence type="ECO:0000256" key="2">
    <source>
        <dbReference type="SAM" id="SignalP"/>
    </source>
</evidence>
<evidence type="ECO:0000313" key="3">
    <source>
        <dbReference type="EMBL" id="CAL8116186.1"/>
    </source>
</evidence>
<dbReference type="EMBL" id="CAXLJM020000052">
    <property type="protein sequence ID" value="CAL8116186.1"/>
    <property type="molecule type" value="Genomic_DNA"/>
</dbReference>
<feature type="signal peptide" evidence="2">
    <location>
        <begin position="1"/>
        <end position="17"/>
    </location>
</feature>
<evidence type="ECO:0000256" key="1">
    <source>
        <dbReference type="SAM" id="Phobius"/>
    </source>
</evidence>
<feature type="transmembrane region" description="Helical" evidence="1">
    <location>
        <begin position="587"/>
        <end position="607"/>
    </location>
</feature>
<keyword evidence="1" id="KW-1133">Transmembrane helix</keyword>
<sequence>MEISWIVKFFLIITVSAQDNTPSYEKSLILLRDTILSANLDNSIFWFHSVDPAILLGNSRNIFRASIFSKYHPETISLKYSSDCKFTKPNNIILSITDKATSRRLFGFYLLGLSPSTIFILFVKCIDIATNCNPHIPNYIDNLPAIKLLVLPLGYLNTKKLVGSVVSNEYFQQRIEYISKIVERGIFENPLQFQKSNFWNGNTKKVPAKIHVTWIYFYKLFGNNRHLCSVMVANAKSYMYSHYCSYDVLTTLYLAEVHNMTIPLLNAFDPKEVGGVSQTFVYEFIGPSSYQPTGHELELHQLTGFSFSYDLAKQLIYCLKRKPQSKIAFDYEIWAAPFSYKLWILIFVALTIAYVILLRNMNLAIGIPTVIALCSNQGFQVQSKNLKFYVVMIFRAFFLGSFYGNEITSLMVSPPVWVGYQSLKQILEDGYKIIIENSTEYKIDLYDETFKRMDLHSKMNNSFRFVSEFGDVPSRVKYLTNFSEKNTIIQDSDSAVHSKFGFEKKLVNQNVSCHIVPEKVVPSPSFRIFYTVNRYWMMINVQRMKDAGLDVKWEDDTQTYHVQTEQRFLHRKGGQAGGMDLIVLPKIIPILTAYLGGCAVGGFILIIEKLKFR</sequence>
<comment type="caution">
    <text evidence="3">The sequence shown here is derived from an EMBL/GenBank/DDBJ whole genome shotgun (WGS) entry which is preliminary data.</text>
</comment>
<accession>A0ABP1R1R7</accession>
<dbReference type="Proteomes" id="UP001642540">
    <property type="component" value="Unassembled WGS sequence"/>
</dbReference>
<organism evidence="3 4">
    <name type="scientific">Orchesella dallaii</name>
    <dbReference type="NCBI Taxonomy" id="48710"/>
    <lineage>
        <taxon>Eukaryota</taxon>
        <taxon>Metazoa</taxon>
        <taxon>Ecdysozoa</taxon>
        <taxon>Arthropoda</taxon>
        <taxon>Hexapoda</taxon>
        <taxon>Collembola</taxon>
        <taxon>Entomobryomorpha</taxon>
        <taxon>Entomobryoidea</taxon>
        <taxon>Orchesellidae</taxon>
        <taxon>Orchesellinae</taxon>
        <taxon>Orchesella</taxon>
    </lineage>
</organism>
<name>A0ABP1R1R7_9HEXA</name>
<keyword evidence="1" id="KW-0812">Transmembrane</keyword>
<protein>
    <submittedName>
        <fullName evidence="3">Uncharacterized protein</fullName>
    </submittedName>
</protein>
<gene>
    <name evidence="3" type="ORF">ODALV1_LOCUS17192</name>
</gene>
<evidence type="ECO:0000313" key="4">
    <source>
        <dbReference type="Proteomes" id="UP001642540"/>
    </source>
</evidence>
<keyword evidence="2" id="KW-0732">Signal</keyword>
<keyword evidence="4" id="KW-1185">Reference proteome</keyword>
<reference evidence="3 4" key="1">
    <citation type="submission" date="2024-08" db="EMBL/GenBank/DDBJ databases">
        <authorList>
            <person name="Cucini C."/>
            <person name="Frati F."/>
        </authorList>
    </citation>
    <scope>NUCLEOTIDE SEQUENCE [LARGE SCALE GENOMIC DNA]</scope>
</reference>